<evidence type="ECO:0000313" key="3">
    <source>
        <dbReference type="Proteomes" id="UP000738349"/>
    </source>
</evidence>
<gene>
    <name evidence="2" type="ORF">EDB81DRAFT_933718</name>
</gene>
<dbReference type="Pfam" id="PF06985">
    <property type="entry name" value="HET"/>
    <property type="match status" value="1"/>
</dbReference>
<dbReference type="PANTHER" id="PTHR33112">
    <property type="entry name" value="DOMAIN PROTEIN, PUTATIVE-RELATED"/>
    <property type="match status" value="1"/>
</dbReference>
<dbReference type="EMBL" id="JAGMUV010000008">
    <property type="protein sequence ID" value="KAH7146035.1"/>
    <property type="molecule type" value="Genomic_DNA"/>
</dbReference>
<sequence>MPESSEVAGSPSRWASDCKACQTIWRRLTDPESSTEEINFGSFKEALSTECPTHKPLLQSFNDYVGMRERTFQKSESKDSLSMGGYYWGLLLVKKDSVPSHPGTGRVLDPNWADLDMLKAWKKKCLSSHGAKCENPTKIWPTRPAWLVDVEQKCLVPGQTPGNFVALSYTNGDHTHGLIDADTLVRLQEPRSLDAQELSEFSTPVIQHAIHLTSVIGERYLWVDALCIPRDDRGATVEQLKAMGAIYANAIVTIISADDDSTTGIAGLEAWTFQEYRMAQRRIWFSYRELHWECSCNLQHEETVTEVEVDKPDNPSLGIMLAGFPDLDSLALLLTHYNDKSLRYDEDALPAISGLLSVVSRSFTGGSLYGVPEASFERGLSWRPYWPHTNLRRRIPSIRPVEDRLAPSGLPSWSWLGWCGVTNPGFGEAGRINPRGHWIEETIPTTEWYTSRSPSDPPSQRRRIKSTWLENRDSYKDFTKPLPPGWTRHAAPMRGSFRDEPHLYPDGCDKYVFTHAAFPGTDDLSKAWYYPFPAFTTLHLHNDEFLARFPKREAESEVPADECEAGLPVDLVVICKVRRYSKTWNEDRKMYDLPLTKKTTYVVLWVEWKDGVAYRLASGQVREAEWDKLDREKVSLILG</sequence>
<evidence type="ECO:0000313" key="2">
    <source>
        <dbReference type="EMBL" id="KAH7146035.1"/>
    </source>
</evidence>
<accession>A0A9P9EVG7</accession>
<keyword evidence="3" id="KW-1185">Reference proteome</keyword>
<proteinExistence type="predicted"/>
<dbReference type="AlphaFoldDB" id="A0A9P9EVG7"/>
<dbReference type="OrthoDB" id="5135333at2759"/>
<evidence type="ECO:0000259" key="1">
    <source>
        <dbReference type="Pfam" id="PF06985"/>
    </source>
</evidence>
<name>A0A9P9EVG7_9HYPO</name>
<dbReference type="Proteomes" id="UP000738349">
    <property type="component" value="Unassembled WGS sequence"/>
</dbReference>
<dbReference type="PANTHER" id="PTHR33112:SF1">
    <property type="entry name" value="HETEROKARYON INCOMPATIBILITY DOMAIN-CONTAINING PROTEIN"/>
    <property type="match status" value="1"/>
</dbReference>
<comment type="caution">
    <text evidence="2">The sequence shown here is derived from an EMBL/GenBank/DDBJ whole genome shotgun (WGS) entry which is preliminary data.</text>
</comment>
<feature type="domain" description="Heterokaryon incompatibility" evidence="1">
    <location>
        <begin position="164"/>
        <end position="277"/>
    </location>
</feature>
<reference evidence="2" key="1">
    <citation type="journal article" date="2021" name="Nat. Commun.">
        <title>Genetic determinants of endophytism in the Arabidopsis root mycobiome.</title>
        <authorList>
            <person name="Mesny F."/>
            <person name="Miyauchi S."/>
            <person name="Thiergart T."/>
            <person name="Pickel B."/>
            <person name="Atanasova L."/>
            <person name="Karlsson M."/>
            <person name="Huettel B."/>
            <person name="Barry K.W."/>
            <person name="Haridas S."/>
            <person name="Chen C."/>
            <person name="Bauer D."/>
            <person name="Andreopoulos W."/>
            <person name="Pangilinan J."/>
            <person name="LaButti K."/>
            <person name="Riley R."/>
            <person name="Lipzen A."/>
            <person name="Clum A."/>
            <person name="Drula E."/>
            <person name="Henrissat B."/>
            <person name="Kohler A."/>
            <person name="Grigoriev I.V."/>
            <person name="Martin F.M."/>
            <person name="Hacquard S."/>
        </authorList>
    </citation>
    <scope>NUCLEOTIDE SEQUENCE</scope>
    <source>
        <strain evidence="2">MPI-CAGE-AT-0147</strain>
    </source>
</reference>
<protein>
    <recommendedName>
        <fullName evidence="1">Heterokaryon incompatibility domain-containing protein</fullName>
    </recommendedName>
</protein>
<dbReference type="InterPro" id="IPR010730">
    <property type="entry name" value="HET"/>
</dbReference>
<organism evidence="2 3">
    <name type="scientific">Dactylonectria macrodidyma</name>
    <dbReference type="NCBI Taxonomy" id="307937"/>
    <lineage>
        <taxon>Eukaryota</taxon>
        <taxon>Fungi</taxon>
        <taxon>Dikarya</taxon>
        <taxon>Ascomycota</taxon>
        <taxon>Pezizomycotina</taxon>
        <taxon>Sordariomycetes</taxon>
        <taxon>Hypocreomycetidae</taxon>
        <taxon>Hypocreales</taxon>
        <taxon>Nectriaceae</taxon>
        <taxon>Dactylonectria</taxon>
    </lineage>
</organism>